<evidence type="ECO:0000313" key="2">
    <source>
        <dbReference type="EMBL" id="OVF07042.1"/>
    </source>
</evidence>
<dbReference type="Proteomes" id="UP000195602">
    <property type="component" value="Unassembled WGS sequence"/>
</dbReference>
<accession>A0AA91PX00</accession>
<feature type="compositionally biased region" description="Basic and acidic residues" evidence="1">
    <location>
        <begin position="56"/>
        <end position="68"/>
    </location>
</feature>
<evidence type="ECO:0000313" key="3">
    <source>
        <dbReference type="Proteomes" id="UP000195602"/>
    </source>
</evidence>
<evidence type="ECO:0000256" key="1">
    <source>
        <dbReference type="SAM" id="MobiDB-lite"/>
    </source>
</evidence>
<gene>
    <name evidence="2" type="ORF">A9F13_15g00099</name>
</gene>
<comment type="caution">
    <text evidence="2">The sequence shown here is derived from an EMBL/GenBank/DDBJ whole genome shotgun (WGS) entry which is preliminary data.</text>
</comment>
<proteinExistence type="predicted"/>
<dbReference type="AlphaFoldDB" id="A0AA91PX00"/>
<dbReference type="KEGG" id="clus:A9F13_15g00099"/>
<protein>
    <submittedName>
        <fullName evidence="2">Uncharacterized protein</fullName>
    </submittedName>
</protein>
<dbReference type="EMBL" id="LYUB02000015">
    <property type="protein sequence ID" value="OVF07042.1"/>
    <property type="molecule type" value="Genomic_DNA"/>
</dbReference>
<sequence length="77" mass="8995">MEVGSFEVSTSLMPWAHKNLGAEESMRGIRGWLRRAHYAGEYILMHRGATMTWIYEDREEKRGSEKRPNVGRRKRGS</sequence>
<name>A0AA91PX00_CLALS</name>
<organism evidence="2 3">
    <name type="scientific">Clavispora lusitaniae</name>
    <name type="common">Candida lusitaniae</name>
    <dbReference type="NCBI Taxonomy" id="36911"/>
    <lineage>
        <taxon>Eukaryota</taxon>
        <taxon>Fungi</taxon>
        <taxon>Dikarya</taxon>
        <taxon>Ascomycota</taxon>
        <taxon>Saccharomycotina</taxon>
        <taxon>Pichiomycetes</taxon>
        <taxon>Metschnikowiaceae</taxon>
        <taxon>Clavispora</taxon>
    </lineage>
</organism>
<feature type="region of interest" description="Disordered" evidence="1">
    <location>
        <begin position="56"/>
        <end position="77"/>
    </location>
</feature>
<reference evidence="2 3" key="1">
    <citation type="submission" date="2017-04" db="EMBL/GenBank/DDBJ databases">
        <title>Draft genome of the yeast Clavispora lusitaniae type strain CBS 6936.</title>
        <authorList>
            <person name="Durrens P."/>
            <person name="Klopp C."/>
            <person name="Biteau N."/>
            <person name="Fitton-Ouhabi V."/>
            <person name="Dementhon K."/>
            <person name="Accoceberry I."/>
            <person name="Sherman D.J."/>
            <person name="Noel T."/>
        </authorList>
    </citation>
    <scope>NUCLEOTIDE SEQUENCE [LARGE SCALE GENOMIC DNA]</scope>
    <source>
        <strain evidence="2 3">CBS 6936</strain>
    </source>
</reference>